<sequence>MSCCFLPEKKKQLLLPSKKAWRSFTSKLQSKILKIKRSKPIKQATIHLNTILRPRSPSPHRLDRHDYKRPRACTKKLHHYHSFAPVYVDDLFQSQPEPMGVDHIIEQQTQVSTKKPLLRNSTMAATSTSSSSSSHFDSTSCSSVDERAEMFIAKFKQDMRLQRQKSLDKYQEMLARSV</sequence>
<evidence type="ECO:0000313" key="3">
    <source>
        <dbReference type="Proteomes" id="UP001140949"/>
    </source>
</evidence>
<organism evidence="2 3">
    <name type="scientific">Iris pallida</name>
    <name type="common">Sweet iris</name>
    <dbReference type="NCBI Taxonomy" id="29817"/>
    <lineage>
        <taxon>Eukaryota</taxon>
        <taxon>Viridiplantae</taxon>
        <taxon>Streptophyta</taxon>
        <taxon>Embryophyta</taxon>
        <taxon>Tracheophyta</taxon>
        <taxon>Spermatophyta</taxon>
        <taxon>Magnoliopsida</taxon>
        <taxon>Liliopsida</taxon>
        <taxon>Asparagales</taxon>
        <taxon>Iridaceae</taxon>
        <taxon>Iridoideae</taxon>
        <taxon>Irideae</taxon>
        <taxon>Iris</taxon>
    </lineage>
</organism>
<evidence type="ECO:0008006" key="4">
    <source>
        <dbReference type="Google" id="ProtNLM"/>
    </source>
</evidence>
<gene>
    <name evidence="2" type="ORF">M6B38_337930</name>
</gene>
<proteinExistence type="predicted"/>
<evidence type="ECO:0000256" key="1">
    <source>
        <dbReference type="SAM" id="MobiDB-lite"/>
    </source>
</evidence>
<keyword evidence="3" id="KW-1185">Reference proteome</keyword>
<dbReference type="InterPro" id="IPR008480">
    <property type="entry name" value="DUF761_pln"/>
</dbReference>
<evidence type="ECO:0000313" key="2">
    <source>
        <dbReference type="EMBL" id="KAJ6833598.1"/>
    </source>
</evidence>
<reference evidence="2" key="2">
    <citation type="submission" date="2023-04" db="EMBL/GenBank/DDBJ databases">
        <authorList>
            <person name="Bruccoleri R.E."/>
            <person name="Oakeley E.J."/>
            <person name="Faust A.-M."/>
            <person name="Dessus-Babus S."/>
            <person name="Altorfer M."/>
            <person name="Burckhardt D."/>
            <person name="Oertli M."/>
            <person name="Naumann U."/>
            <person name="Petersen F."/>
            <person name="Wong J."/>
        </authorList>
    </citation>
    <scope>NUCLEOTIDE SEQUENCE</scope>
    <source>
        <strain evidence="2">GSM-AAB239-AS_SAM_17_03QT</strain>
        <tissue evidence="2">Leaf</tissue>
    </source>
</reference>
<dbReference type="EMBL" id="JANAVB010014799">
    <property type="protein sequence ID" value="KAJ6833598.1"/>
    <property type="molecule type" value="Genomic_DNA"/>
</dbReference>
<feature type="compositionally biased region" description="Low complexity" evidence="1">
    <location>
        <begin position="121"/>
        <end position="140"/>
    </location>
</feature>
<dbReference type="AlphaFoldDB" id="A0AAX6GZ60"/>
<dbReference type="Proteomes" id="UP001140949">
    <property type="component" value="Unassembled WGS sequence"/>
</dbReference>
<accession>A0AAX6GZ60</accession>
<dbReference type="Pfam" id="PF05553">
    <property type="entry name" value="DUF761"/>
    <property type="match status" value="1"/>
</dbReference>
<dbReference type="PANTHER" id="PTHR33098:SF15">
    <property type="entry name" value="DUF761 DOMAIN PROTEIN"/>
    <property type="match status" value="1"/>
</dbReference>
<comment type="caution">
    <text evidence="2">The sequence shown here is derived from an EMBL/GenBank/DDBJ whole genome shotgun (WGS) entry which is preliminary data.</text>
</comment>
<reference evidence="2" key="1">
    <citation type="journal article" date="2023" name="GigaByte">
        <title>Genome assembly of the bearded iris, Iris pallida Lam.</title>
        <authorList>
            <person name="Bruccoleri R.E."/>
            <person name="Oakeley E.J."/>
            <person name="Faust A.M.E."/>
            <person name="Altorfer M."/>
            <person name="Dessus-Babus S."/>
            <person name="Burckhardt D."/>
            <person name="Oertli M."/>
            <person name="Naumann U."/>
            <person name="Petersen F."/>
            <person name="Wong J."/>
        </authorList>
    </citation>
    <scope>NUCLEOTIDE SEQUENCE</scope>
    <source>
        <strain evidence="2">GSM-AAB239-AS_SAM_17_03QT</strain>
    </source>
</reference>
<protein>
    <recommendedName>
        <fullName evidence="4">DUF761 domain-containing protein</fullName>
    </recommendedName>
</protein>
<name>A0AAX6GZ60_IRIPA</name>
<feature type="region of interest" description="Disordered" evidence="1">
    <location>
        <begin position="110"/>
        <end position="140"/>
    </location>
</feature>
<dbReference type="PANTHER" id="PTHR33098">
    <property type="entry name" value="COTTON FIBER (DUF761)"/>
    <property type="match status" value="1"/>
</dbReference>